<dbReference type="InterPro" id="IPR036098">
    <property type="entry name" value="Thymidylate_synthase_ThyX_sf"/>
</dbReference>
<dbReference type="Proteomes" id="UP000266634">
    <property type="component" value="Unassembled WGS sequence"/>
</dbReference>
<dbReference type="InterPro" id="IPR003669">
    <property type="entry name" value="Thymidylate_synthase_ThyX"/>
</dbReference>
<accession>A0A399SPK3</accession>
<dbReference type="AlphaFoldDB" id="A0A399SPK3"/>
<dbReference type="RefSeq" id="WP_052663168.1">
    <property type="nucleotide sequence ID" value="NZ_CP011043.1"/>
</dbReference>
<name>A0A399SPK3_9MICO</name>
<keyword evidence="3" id="KW-0545">Nucleotide biosynthesis</keyword>
<evidence type="ECO:0000313" key="6">
    <source>
        <dbReference type="Proteomes" id="UP000266634"/>
    </source>
</evidence>
<reference evidence="5 6" key="1">
    <citation type="submission" date="2018-08" db="EMBL/GenBank/DDBJ databases">
        <title>Genome Sequence of Clavibacter michiganensis Subspecies type strains, and the Atypical Peach-Colored Strains Isolated from Tomato.</title>
        <authorList>
            <person name="Osdaghi E."/>
            <person name="Portier P."/>
            <person name="Briand M."/>
            <person name="Jacques M.-A."/>
        </authorList>
    </citation>
    <scope>NUCLEOTIDE SEQUENCE [LARGE SCALE GENOMIC DNA]</scope>
    <source>
        <strain evidence="5 6">CFBP 6488</strain>
    </source>
</reference>
<dbReference type="GO" id="GO:0050660">
    <property type="term" value="F:flavin adenine dinucleotide binding"/>
    <property type="evidence" value="ECO:0007669"/>
    <property type="project" value="InterPro"/>
</dbReference>
<dbReference type="SUPFAM" id="SSF69796">
    <property type="entry name" value="Thymidylate synthase-complementing protein Thy1"/>
    <property type="match status" value="1"/>
</dbReference>
<protein>
    <submittedName>
        <fullName evidence="5">Uncharacterized protein</fullName>
    </submittedName>
</protein>
<dbReference type="GO" id="GO:0006231">
    <property type="term" value="P:dTMP biosynthetic process"/>
    <property type="evidence" value="ECO:0007669"/>
    <property type="project" value="InterPro"/>
</dbReference>
<sequence length="298" mass="33246">MNQPSATVIADSTYESGVRLTTLEVRFHRFMLPQFNSHRVFSRNSSSSRAVPVSRQLSSMSVGQAEPLAWPAERRGMQGGDALEDAETVKGIWRDIGRFAMDRAADLQAAGLHKSVTNRVLEPFMWHTSVVTSTAWDNFFLQRDSELAQPEVRALAKAMSDARSGSVPRQLPAGGWHLPYVTDRDVEEDGARGDLLARISAARCARTSYLTHDGNADPEADLKLFDKLVSADPPHWSPLEHVATPWPENRNKGELRFTDRNGRQHDLPLEHLPRVGNLLAWRSLRTEVEASKGARTFA</sequence>
<keyword evidence="4" id="KW-0274">FAD</keyword>
<dbReference type="PROSITE" id="PS51331">
    <property type="entry name" value="THYX"/>
    <property type="match status" value="1"/>
</dbReference>
<dbReference type="GO" id="GO:0032259">
    <property type="term" value="P:methylation"/>
    <property type="evidence" value="ECO:0007669"/>
    <property type="project" value="UniProtKB-KW"/>
</dbReference>
<gene>
    <name evidence="5" type="ORF">DZF93_01375</name>
</gene>
<dbReference type="OrthoDB" id="9156729at2"/>
<keyword evidence="2" id="KW-0285">Flavoprotein</keyword>
<dbReference type="GO" id="GO:0050797">
    <property type="term" value="F:thymidylate synthase (FAD) activity"/>
    <property type="evidence" value="ECO:0007669"/>
    <property type="project" value="InterPro"/>
</dbReference>
<dbReference type="Gene3D" id="3.30.1360.170">
    <property type="match status" value="1"/>
</dbReference>
<proteinExistence type="predicted"/>
<dbReference type="EMBL" id="QWEA01000017">
    <property type="protein sequence ID" value="RIJ44819.1"/>
    <property type="molecule type" value="Genomic_DNA"/>
</dbReference>
<keyword evidence="1" id="KW-0489">Methyltransferase</keyword>
<evidence type="ECO:0000256" key="2">
    <source>
        <dbReference type="ARBA" id="ARBA00022630"/>
    </source>
</evidence>
<evidence type="ECO:0000256" key="3">
    <source>
        <dbReference type="ARBA" id="ARBA00022727"/>
    </source>
</evidence>
<organism evidence="5 6">
    <name type="scientific">Clavibacter michiganensis subsp. insidiosus</name>
    <dbReference type="NCBI Taxonomy" id="33014"/>
    <lineage>
        <taxon>Bacteria</taxon>
        <taxon>Bacillati</taxon>
        <taxon>Actinomycetota</taxon>
        <taxon>Actinomycetes</taxon>
        <taxon>Micrococcales</taxon>
        <taxon>Microbacteriaceae</taxon>
        <taxon>Clavibacter</taxon>
    </lineage>
</organism>
<comment type="caution">
    <text evidence="5">The sequence shown here is derived from an EMBL/GenBank/DDBJ whole genome shotgun (WGS) entry which is preliminary data.</text>
</comment>
<evidence type="ECO:0000313" key="5">
    <source>
        <dbReference type="EMBL" id="RIJ44819.1"/>
    </source>
</evidence>
<keyword evidence="1" id="KW-0808">Transferase</keyword>
<evidence type="ECO:0000256" key="1">
    <source>
        <dbReference type="ARBA" id="ARBA00022603"/>
    </source>
</evidence>
<evidence type="ECO:0000256" key="4">
    <source>
        <dbReference type="ARBA" id="ARBA00022827"/>
    </source>
</evidence>